<evidence type="ECO:0000313" key="3">
    <source>
        <dbReference type="Proteomes" id="UP001317532"/>
    </source>
</evidence>
<protein>
    <recommendedName>
        <fullName evidence="4">DUF4397 domain-containing protein</fullName>
    </recommendedName>
</protein>
<dbReference type="RefSeq" id="WP_317996959.1">
    <property type="nucleotide sequence ID" value="NZ_AP025523.1"/>
</dbReference>
<evidence type="ECO:0008006" key="4">
    <source>
        <dbReference type="Google" id="ProtNLM"/>
    </source>
</evidence>
<accession>A0AAN2C9T8</accession>
<dbReference type="PROSITE" id="PS51257">
    <property type="entry name" value="PROKAR_LIPOPROTEIN"/>
    <property type="match status" value="1"/>
</dbReference>
<keyword evidence="1" id="KW-0732">Signal</keyword>
<dbReference type="AlphaFoldDB" id="A0AAN2C9T8"/>
<feature type="signal peptide" evidence="1">
    <location>
        <begin position="1"/>
        <end position="19"/>
    </location>
</feature>
<evidence type="ECO:0000313" key="2">
    <source>
        <dbReference type="EMBL" id="BDE05952.1"/>
    </source>
</evidence>
<reference evidence="2 3" key="1">
    <citation type="journal article" date="2022" name="ISME Commun">
        <title>Vulcanimicrobium alpinus gen. nov. sp. nov., the first cultivated representative of the candidate phylum 'Eremiobacterota', is a metabolically versatile aerobic anoxygenic phototroph.</title>
        <authorList>
            <person name="Yabe S."/>
            <person name="Muto K."/>
            <person name="Abe K."/>
            <person name="Yokota A."/>
            <person name="Staudigel H."/>
            <person name="Tebo B.M."/>
        </authorList>
    </citation>
    <scope>NUCLEOTIDE SEQUENCE [LARGE SCALE GENOMIC DNA]</scope>
    <source>
        <strain evidence="2 3">WC8-2</strain>
    </source>
</reference>
<organism evidence="2 3">
    <name type="scientific">Vulcanimicrobium alpinum</name>
    <dbReference type="NCBI Taxonomy" id="3016050"/>
    <lineage>
        <taxon>Bacteria</taxon>
        <taxon>Bacillati</taxon>
        <taxon>Vulcanimicrobiota</taxon>
        <taxon>Vulcanimicrobiia</taxon>
        <taxon>Vulcanimicrobiales</taxon>
        <taxon>Vulcanimicrobiaceae</taxon>
        <taxon>Vulcanimicrobium</taxon>
    </lineage>
</organism>
<dbReference type="KEGG" id="vab:WPS_12280"/>
<dbReference type="Proteomes" id="UP001317532">
    <property type="component" value="Chromosome"/>
</dbReference>
<dbReference type="EMBL" id="AP025523">
    <property type="protein sequence ID" value="BDE05952.1"/>
    <property type="molecule type" value="Genomic_DNA"/>
</dbReference>
<feature type="chain" id="PRO_5042876577" description="DUF4397 domain-containing protein" evidence="1">
    <location>
        <begin position="20"/>
        <end position="302"/>
    </location>
</feature>
<keyword evidence="3" id="KW-1185">Reference proteome</keyword>
<sequence>MRSLLARFAVLGTFAVSLAACSSGNGSTLPFAGTPNAAGANSGTFQAGASGSALLRFIQGSPDSGTGAAGAVDVCLDQQPLTPAAGAVSVAYKGASTLQTITSGIPHTISVYASLGGSNVGAECANAPNPYLGSAAIKTTSFTPAANTRYDLVLAGTQASKTAQLILFTIGANVFATAPAGAETISLNAAPAYTAINKGIGFGQCTTVAVAPATCGTPTVLAGAGNLASGRFATSPINGIPAGGFYDGIGVAAGNPVPVTVIAAPAAAAGQPYVINLVAVDQIGATTLGLIAIQESTLGYGF</sequence>
<evidence type="ECO:0000256" key="1">
    <source>
        <dbReference type="SAM" id="SignalP"/>
    </source>
</evidence>
<name>A0AAN2C9T8_UNVUL</name>
<gene>
    <name evidence="2" type="ORF">WPS_12280</name>
</gene>
<proteinExistence type="predicted"/>